<reference evidence="4" key="1">
    <citation type="journal article" date="2019" name="Int. J. Syst. Evol. Microbiol.">
        <title>The Global Catalogue of Microorganisms (GCM) 10K type strain sequencing project: providing services to taxonomists for standard genome sequencing and annotation.</title>
        <authorList>
            <consortium name="The Broad Institute Genomics Platform"/>
            <consortium name="The Broad Institute Genome Sequencing Center for Infectious Disease"/>
            <person name="Wu L."/>
            <person name="Ma J."/>
        </authorList>
    </citation>
    <scope>NUCLEOTIDE SEQUENCE [LARGE SCALE GENOMIC DNA]</scope>
    <source>
        <strain evidence="4">KCTC 23299</strain>
    </source>
</reference>
<dbReference type="Pfam" id="PF14300">
    <property type="entry name" value="DMP19"/>
    <property type="match status" value="1"/>
</dbReference>
<evidence type="ECO:0000256" key="1">
    <source>
        <dbReference type="SAM" id="SignalP"/>
    </source>
</evidence>
<dbReference type="Proteomes" id="UP001597511">
    <property type="component" value="Unassembled WGS sequence"/>
</dbReference>
<feature type="signal peptide" evidence="1">
    <location>
        <begin position="1"/>
        <end position="20"/>
    </location>
</feature>
<gene>
    <name evidence="3" type="ORF">ACFS6H_14485</name>
</gene>
<evidence type="ECO:0000259" key="2">
    <source>
        <dbReference type="Pfam" id="PF14300"/>
    </source>
</evidence>
<accession>A0ABW6A9R0</accession>
<evidence type="ECO:0000313" key="4">
    <source>
        <dbReference type="Proteomes" id="UP001597511"/>
    </source>
</evidence>
<sequence length="213" mass="24563">MKKTFIAIIIFFALGLIACAGSDSHEKEKSTELDKQITQSLNDFVNRPVYKELTEQIIDTIPDNKLIQVIFDNLSGKQPENHQNVYATVMSWNKSRQAIYMIWMLEAEVNNGGFNQFYFNFSGQFYKQLPAALKLVGAKQFAGLMQNANDLFEKENAKITQHQDGTLEGFSESYVDNPLNKLDERFYDLYKKESLSELQIAYIRSHKTDFTDK</sequence>
<dbReference type="Gene3D" id="1.20.1420.60">
    <property type="match status" value="1"/>
</dbReference>
<feature type="domain" description="DNA mimic protein DMP19 C-terminal" evidence="2">
    <location>
        <begin position="92"/>
        <end position="206"/>
    </location>
</feature>
<name>A0ABW6A9R0_9BACT</name>
<dbReference type="EMBL" id="JBHUOZ010000003">
    <property type="protein sequence ID" value="MFD2920928.1"/>
    <property type="molecule type" value="Genomic_DNA"/>
</dbReference>
<evidence type="ECO:0000313" key="3">
    <source>
        <dbReference type="EMBL" id="MFD2920928.1"/>
    </source>
</evidence>
<dbReference type="RefSeq" id="WP_386100237.1">
    <property type="nucleotide sequence ID" value="NZ_JBHUOZ010000003.1"/>
</dbReference>
<proteinExistence type="predicted"/>
<dbReference type="InterPro" id="IPR025402">
    <property type="entry name" value="DMP19_C"/>
</dbReference>
<keyword evidence="4" id="KW-1185">Reference proteome</keyword>
<protein>
    <submittedName>
        <fullName evidence="3">DUF4375 domain-containing protein</fullName>
    </submittedName>
</protein>
<dbReference type="PROSITE" id="PS51257">
    <property type="entry name" value="PROKAR_LIPOPROTEIN"/>
    <property type="match status" value="1"/>
</dbReference>
<organism evidence="3 4">
    <name type="scientific">Terrimonas rubra</name>
    <dbReference type="NCBI Taxonomy" id="1035890"/>
    <lineage>
        <taxon>Bacteria</taxon>
        <taxon>Pseudomonadati</taxon>
        <taxon>Bacteroidota</taxon>
        <taxon>Chitinophagia</taxon>
        <taxon>Chitinophagales</taxon>
        <taxon>Chitinophagaceae</taxon>
        <taxon>Terrimonas</taxon>
    </lineage>
</organism>
<feature type="chain" id="PRO_5047542203" evidence="1">
    <location>
        <begin position="21"/>
        <end position="213"/>
    </location>
</feature>
<keyword evidence="1" id="KW-0732">Signal</keyword>
<comment type="caution">
    <text evidence="3">The sequence shown here is derived from an EMBL/GenBank/DDBJ whole genome shotgun (WGS) entry which is preliminary data.</text>
</comment>